<accession>A0ABX7Q5W3</accession>
<dbReference type="CDD" id="cd05403">
    <property type="entry name" value="NT_KNTase_like"/>
    <property type="match status" value="1"/>
</dbReference>
<evidence type="ECO:0000313" key="2">
    <source>
        <dbReference type="EMBL" id="QSV46506.1"/>
    </source>
</evidence>
<dbReference type="Proteomes" id="UP000663651">
    <property type="component" value="Chromosome"/>
</dbReference>
<dbReference type="Gene3D" id="3.30.460.10">
    <property type="entry name" value="Beta Polymerase, domain 2"/>
    <property type="match status" value="1"/>
</dbReference>
<dbReference type="PANTHER" id="PTHR43449:SF1">
    <property type="entry name" value="POLYMERASE BETA NUCLEOTIDYLTRANSFERASE DOMAIN-CONTAINING PROTEIN"/>
    <property type="match status" value="1"/>
</dbReference>
<name>A0ABX7Q5W3_9BACT</name>
<dbReference type="EMBL" id="CP071382">
    <property type="protein sequence ID" value="QSV46506.1"/>
    <property type="molecule type" value="Genomic_DNA"/>
</dbReference>
<gene>
    <name evidence="2" type="ORF">JZM60_04295</name>
</gene>
<protein>
    <submittedName>
        <fullName evidence="2">Nucleotidyltransferase domain-containing protein</fullName>
    </submittedName>
</protein>
<dbReference type="RefSeq" id="WP_207164285.1">
    <property type="nucleotide sequence ID" value="NZ_CP071382.1"/>
</dbReference>
<dbReference type="InterPro" id="IPR041633">
    <property type="entry name" value="Polbeta"/>
</dbReference>
<dbReference type="SUPFAM" id="SSF81301">
    <property type="entry name" value="Nucleotidyltransferase"/>
    <property type="match status" value="1"/>
</dbReference>
<sequence>MAQAIDIREIVEHYLQNLAALGVPVQKAFIFGSQASGRADEDSDIDLAVISPYFERMGLWDKAKVLGRATRDIPCPMDILGYSPSQLKKVRPGTLLDEIVKNGIEIR</sequence>
<reference evidence="2 3" key="1">
    <citation type="submission" date="2021-03" db="EMBL/GenBank/DDBJ databases">
        <title>Geobacter metallireducens gen. nov. sp. nov., a microorganism capable of coupling the complete oxidation of organic compounds to the reduction of iron and other metals.</title>
        <authorList>
            <person name="Li Y."/>
        </authorList>
    </citation>
    <scope>NUCLEOTIDE SEQUENCE [LARGE SCALE GENOMIC DNA]</scope>
    <source>
        <strain evidence="2 3">Jerry-YX</strain>
    </source>
</reference>
<feature type="domain" description="Polymerase beta nucleotidyltransferase" evidence="1">
    <location>
        <begin position="24"/>
        <end position="105"/>
    </location>
</feature>
<dbReference type="PANTHER" id="PTHR43449">
    <property type="entry name" value="NUCLEOTIDYLTRANSFERASE"/>
    <property type="match status" value="1"/>
</dbReference>
<keyword evidence="3" id="KW-1185">Reference proteome</keyword>
<evidence type="ECO:0000259" key="1">
    <source>
        <dbReference type="Pfam" id="PF18765"/>
    </source>
</evidence>
<proteinExistence type="predicted"/>
<dbReference type="InterPro" id="IPR043519">
    <property type="entry name" value="NT_sf"/>
</dbReference>
<organism evidence="2 3">
    <name type="scientific">Geobacter benzoatilyticus</name>
    <dbReference type="NCBI Taxonomy" id="2815309"/>
    <lineage>
        <taxon>Bacteria</taxon>
        <taxon>Pseudomonadati</taxon>
        <taxon>Thermodesulfobacteriota</taxon>
        <taxon>Desulfuromonadia</taxon>
        <taxon>Geobacterales</taxon>
        <taxon>Geobacteraceae</taxon>
        <taxon>Geobacter</taxon>
    </lineage>
</organism>
<evidence type="ECO:0000313" key="3">
    <source>
        <dbReference type="Proteomes" id="UP000663651"/>
    </source>
</evidence>
<dbReference type="Pfam" id="PF18765">
    <property type="entry name" value="Polbeta"/>
    <property type="match status" value="1"/>
</dbReference>